<feature type="transmembrane region" description="Helical" evidence="4">
    <location>
        <begin position="57"/>
        <end position="80"/>
    </location>
</feature>
<dbReference type="AlphaFoldDB" id="A0A8B9CE09"/>
<evidence type="ECO:0000256" key="4">
    <source>
        <dbReference type="SAM" id="Phobius"/>
    </source>
</evidence>
<name>A0A8B9CE09_9AVES</name>
<protein>
    <recommendedName>
        <fullName evidence="5">Neurotransmitter-gated ion-channel transmembrane domain-containing protein</fullName>
    </recommendedName>
</protein>
<keyword evidence="1" id="KW-0813">Transport</keyword>
<proteinExistence type="predicted"/>
<dbReference type="GO" id="GO:0004888">
    <property type="term" value="F:transmembrane signaling receptor activity"/>
    <property type="evidence" value="ECO:0007669"/>
    <property type="project" value="InterPro"/>
</dbReference>
<dbReference type="GeneTree" id="ENSGT00940000154713"/>
<evidence type="ECO:0000256" key="2">
    <source>
        <dbReference type="ARBA" id="ARBA00023214"/>
    </source>
</evidence>
<evidence type="ECO:0000259" key="5">
    <source>
        <dbReference type="Pfam" id="PF02932"/>
    </source>
</evidence>
<dbReference type="PANTHER" id="PTHR18945">
    <property type="entry name" value="NEUROTRANSMITTER GATED ION CHANNEL"/>
    <property type="match status" value="1"/>
</dbReference>
<reference evidence="6" key="1">
    <citation type="submission" date="2025-08" db="UniProtKB">
        <authorList>
            <consortium name="Ensembl"/>
        </authorList>
    </citation>
    <scope>IDENTIFICATION</scope>
</reference>
<evidence type="ECO:0000256" key="3">
    <source>
        <dbReference type="SAM" id="MobiDB-lite"/>
    </source>
</evidence>
<organism evidence="6 7">
    <name type="scientific">Anser brachyrhynchus</name>
    <name type="common">Pink-footed goose</name>
    <dbReference type="NCBI Taxonomy" id="132585"/>
    <lineage>
        <taxon>Eukaryota</taxon>
        <taxon>Metazoa</taxon>
        <taxon>Chordata</taxon>
        <taxon>Craniata</taxon>
        <taxon>Vertebrata</taxon>
        <taxon>Euteleostomi</taxon>
        <taxon>Archelosauria</taxon>
        <taxon>Archosauria</taxon>
        <taxon>Dinosauria</taxon>
        <taxon>Saurischia</taxon>
        <taxon>Theropoda</taxon>
        <taxon>Coelurosauria</taxon>
        <taxon>Aves</taxon>
        <taxon>Neognathae</taxon>
        <taxon>Galloanserae</taxon>
        <taxon>Anseriformes</taxon>
        <taxon>Anatidae</taxon>
        <taxon>Anserinae</taxon>
        <taxon>Anser</taxon>
    </lineage>
</organism>
<evidence type="ECO:0000313" key="6">
    <source>
        <dbReference type="Ensembl" id="ENSABRP00000017469.1"/>
    </source>
</evidence>
<dbReference type="InterPro" id="IPR006029">
    <property type="entry name" value="Neurotrans-gated_channel_TM"/>
</dbReference>
<evidence type="ECO:0000256" key="1">
    <source>
        <dbReference type="ARBA" id="ARBA00023173"/>
    </source>
</evidence>
<feature type="region of interest" description="Disordered" evidence="3">
    <location>
        <begin position="88"/>
        <end position="116"/>
    </location>
</feature>
<keyword evidence="7" id="KW-1185">Reference proteome</keyword>
<dbReference type="Ensembl" id="ENSABRT00000024791.1">
    <property type="protein sequence ID" value="ENSABRP00000017469.1"/>
    <property type="gene ID" value="ENSABRG00000015207.1"/>
</dbReference>
<dbReference type="Pfam" id="PF02932">
    <property type="entry name" value="Neur_chan_memb"/>
    <property type="match status" value="1"/>
</dbReference>
<dbReference type="Proteomes" id="UP000694426">
    <property type="component" value="Unplaced"/>
</dbReference>
<dbReference type="SUPFAM" id="SSF90112">
    <property type="entry name" value="Neurotransmitter-gated ion-channel transmembrane pore"/>
    <property type="match status" value="1"/>
</dbReference>
<reference evidence="6" key="2">
    <citation type="submission" date="2025-09" db="UniProtKB">
        <authorList>
            <consortium name="Ensembl"/>
        </authorList>
    </citation>
    <scope>IDENTIFICATION</scope>
</reference>
<dbReference type="PRINTS" id="PR00253">
    <property type="entry name" value="GABAARECEPTR"/>
</dbReference>
<dbReference type="InterPro" id="IPR006028">
    <property type="entry name" value="GABAA/Glycine_rcpt"/>
</dbReference>
<dbReference type="InterPro" id="IPR036719">
    <property type="entry name" value="Neuro-gated_channel_TM_sf"/>
</dbReference>
<keyword evidence="4" id="KW-0472">Membrane</keyword>
<keyword evidence="1" id="KW-0406">Ion transport</keyword>
<accession>A0A8B9CE09</accession>
<feature type="domain" description="Neurotransmitter-gated ion-channel transmembrane" evidence="5">
    <location>
        <begin position="1"/>
        <end position="123"/>
    </location>
</feature>
<dbReference type="InterPro" id="IPR038050">
    <property type="entry name" value="Neuro_actylchol_rec"/>
</dbReference>
<dbReference type="Gene3D" id="1.20.58.390">
    <property type="entry name" value="Neurotransmitter-gated ion-channel transmembrane domain"/>
    <property type="match status" value="1"/>
</dbReference>
<keyword evidence="2" id="KW-0868">Chloride</keyword>
<dbReference type="GO" id="GO:0034707">
    <property type="term" value="C:chloride channel complex"/>
    <property type="evidence" value="ECO:0007669"/>
    <property type="project" value="UniProtKB-KW"/>
</dbReference>
<keyword evidence="1" id="KW-0407">Ion channel</keyword>
<dbReference type="InterPro" id="IPR006201">
    <property type="entry name" value="Neur_channel"/>
</dbReference>
<keyword evidence="4" id="KW-1133">Transmembrane helix</keyword>
<feature type="compositionally biased region" description="Basic and acidic residues" evidence="3">
    <location>
        <begin position="90"/>
        <end position="107"/>
    </location>
</feature>
<dbReference type="GO" id="GO:0005254">
    <property type="term" value="F:chloride channel activity"/>
    <property type="evidence" value="ECO:0007669"/>
    <property type="project" value="UniProtKB-KW"/>
</dbReference>
<keyword evidence="1" id="KW-0869">Chloride channel</keyword>
<evidence type="ECO:0000313" key="7">
    <source>
        <dbReference type="Proteomes" id="UP000694426"/>
    </source>
</evidence>
<sequence>MPSTLITILSWVSFWINYDASAARVALGITTVLTMTTISTHLRETLPKIPYVKAIDIYLMGCFVFVFLALLEYAFVNYIFFGKGPQRQKKTADRTGHAAGERNRQETTRVQSSTQNRVGNYRTCKRLLRRSIYLQHRRKKRDTRKLNIYHFNCKDGLFYR</sequence>
<keyword evidence="4" id="KW-0812">Transmembrane</keyword>